<dbReference type="Pfam" id="PF05229">
    <property type="entry name" value="SCPU"/>
    <property type="match status" value="1"/>
</dbReference>
<comment type="caution">
    <text evidence="3">The sequence shown here is derived from an EMBL/GenBank/DDBJ whole genome shotgun (WGS) entry which is preliminary data.</text>
</comment>
<feature type="domain" description="Spore coat protein U/FanG" evidence="2">
    <location>
        <begin position="40"/>
        <end position="171"/>
    </location>
</feature>
<accession>A0AAE2ZKU4</accession>
<evidence type="ECO:0000259" key="2">
    <source>
        <dbReference type="Pfam" id="PF05229"/>
    </source>
</evidence>
<gene>
    <name evidence="3" type="ORF">K1W69_11890</name>
</gene>
<feature type="signal peptide" evidence="1">
    <location>
        <begin position="1"/>
        <end position="36"/>
    </location>
</feature>
<dbReference type="InterPro" id="IPR053167">
    <property type="entry name" value="Spore_coat_component"/>
</dbReference>
<dbReference type="EMBL" id="JAICBX010000002">
    <property type="protein sequence ID" value="MBW8637889.1"/>
    <property type="molecule type" value="Genomic_DNA"/>
</dbReference>
<dbReference type="PANTHER" id="PTHR37089">
    <property type="entry name" value="PROTEIN U-RELATED"/>
    <property type="match status" value="1"/>
</dbReference>
<keyword evidence="1" id="KW-0732">Signal</keyword>
<organism evidence="3 4">
    <name type="scientific">Flavimaribacter sediminis</name>
    <dbReference type="NCBI Taxonomy" id="2865987"/>
    <lineage>
        <taxon>Bacteria</taxon>
        <taxon>Pseudomonadati</taxon>
        <taxon>Pseudomonadota</taxon>
        <taxon>Alphaproteobacteria</taxon>
        <taxon>Hyphomicrobiales</taxon>
        <taxon>Rhizobiaceae</taxon>
        <taxon>Flavimaribacter</taxon>
    </lineage>
</organism>
<reference evidence="3" key="1">
    <citation type="submission" date="2021-08" db="EMBL/GenBank/DDBJ databases">
        <title>Hoeflea bacterium WL0058 sp. nov., isolated from the sediment.</title>
        <authorList>
            <person name="Wang L."/>
            <person name="Zhang D."/>
        </authorList>
    </citation>
    <scope>NUCLEOTIDE SEQUENCE</scope>
    <source>
        <strain evidence="3">WL0058</strain>
    </source>
</reference>
<sequence length="181" mass="19062">MAVDPKLIEHKRQKIMKHIFPITSVVTFLFASPVLAQTATAEFGVSLTITAECTLSASDITFPSTGIVDTQITATADLSVECTNDSPFEIGLSGGTSGNTGARVLTNLDGDTVSYQLYQDNSYTTVWGDDDATTKSVESATGSEEAHTIHAVVSSGQNVPTGTYTDAITATIWYGSALPTE</sequence>
<feature type="chain" id="PRO_5042140807" evidence="1">
    <location>
        <begin position="37"/>
        <end position="181"/>
    </location>
</feature>
<dbReference type="RefSeq" id="WP_220228562.1">
    <property type="nucleotide sequence ID" value="NZ_JAICBX010000002.1"/>
</dbReference>
<keyword evidence="4" id="KW-1185">Reference proteome</keyword>
<dbReference type="PANTHER" id="PTHR37089:SF1">
    <property type="entry name" value="MEMBRANE PROTEIN"/>
    <property type="match status" value="1"/>
</dbReference>
<dbReference type="AlphaFoldDB" id="A0AAE2ZKU4"/>
<evidence type="ECO:0000313" key="3">
    <source>
        <dbReference type="EMBL" id="MBW8637889.1"/>
    </source>
</evidence>
<evidence type="ECO:0000313" key="4">
    <source>
        <dbReference type="Proteomes" id="UP001196509"/>
    </source>
</evidence>
<dbReference type="SMART" id="SM00972">
    <property type="entry name" value="SCPU"/>
    <property type="match status" value="1"/>
</dbReference>
<proteinExistence type="predicted"/>
<evidence type="ECO:0000256" key="1">
    <source>
        <dbReference type="SAM" id="SignalP"/>
    </source>
</evidence>
<protein>
    <submittedName>
        <fullName evidence="3">Spore coat U domain-containing protein</fullName>
    </submittedName>
</protein>
<name>A0AAE2ZKU4_9HYPH</name>
<dbReference type="InterPro" id="IPR007893">
    <property type="entry name" value="Spore_coat_U/FanG"/>
</dbReference>
<dbReference type="Proteomes" id="UP001196509">
    <property type="component" value="Unassembled WGS sequence"/>
</dbReference>